<protein>
    <submittedName>
        <fullName evidence="3">ABC transporter</fullName>
    </submittedName>
</protein>
<gene>
    <name evidence="3" type="ORF">PUW80_12790</name>
</gene>
<name>A0ABT5SK80_9MICO</name>
<dbReference type="Proteomes" id="UP001218170">
    <property type="component" value="Unassembled WGS sequence"/>
</dbReference>
<feature type="transmembrane region" description="Helical" evidence="2">
    <location>
        <begin position="288"/>
        <end position="310"/>
    </location>
</feature>
<keyword evidence="2" id="KW-0472">Membrane</keyword>
<feature type="compositionally biased region" description="Low complexity" evidence="1">
    <location>
        <begin position="96"/>
        <end position="116"/>
    </location>
</feature>
<feature type="transmembrane region" description="Helical" evidence="2">
    <location>
        <begin position="330"/>
        <end position="355"/>
    </location>
</feature>
<evidence type="ECO:0000313" key="4">
    <source>
        <dbReference type="Proteomes" id="UP001218170"/>
    </source>
</evidence>
<feature type="transmembrane region" description="Helical" evidence="2">
    <location>
        <begin position="261"/>
        <end position="281"/>
    </location>
</feature>
<sequence>MSDPKYGEPVDEPKPVDDVVGSARAGLADAEASRGAVTADDWDSAYAGSGALPERSATNDSATNDSAANDYAATDAASTDRADRDGDADRGVTERSTTSYDAAAAPAASATAASGSNDTWNSPSEWDTPRDGDTTSDADTRRDAADAYRADADARPEASETATRAYRSDDASRTATVSPSEPVGESSGAAAAAPQPQPIFVQAPEAPTPRGNRGAAGAIGLLAAIAFAIIYLGAHLGIGAVRGDVTLANIGDEALAAVTSFWLWVPVVVFFLAFWILGAFINRGRWGLWVLLGLLVGIASYAGHILGQLFQAPFWNIAPSEALRLVGEQAFAPLALVALVAGRELTIWFGAWVAARGKRVTELNAEAQREYERTLEAGPQLHRY</sequence>
<reference evidence="3 4" key="1">
    <citation type="submission" date="2023-02" db="EMBL/GenBank/DDBJ databases">
        <title>Study of novel species of the Microbacterium genus.</title>
        <authorList>
            <person name="Arroyo-Herrera I."/>
            <person name="Roman-Ponce B."/>
            <person name="Vasquez-Murrieta M.S."/>
        </authorList>
    </citation>
    <scope>NUCLEOTIDE SEQUENCE [LARGE SCALE GENOMIC DNA]</scope>
    <source>
        <strain evidence="3 4">NE1TT3</strain>
    </source>
</reference>
<feature type="transmembrane region" description="Helical" evidence="2">
    <location>
        <begin position="219"/>
        <end position="241"/>
    </location>
</feature>
<feature type="compositionally biased region" description="Basic and acidic residues" evidence="1">
    <location>
        <begin position="78"/>
        <end position="93"/>
    </location>
</feature>
<feature type="compositionally biased region" description="Basic and acidic residues" evidence="1">
    <location>
        <begin position="127"/>
        <end position="158"/>
    </location>
</feature>
<evidence type="ECO:0000256" key="1">
    <source>
        <dbReference type="SAM" id="MobiDB-lite"/>
    </source>
</evidence>
<feature type="region of interest" description="Disordered" evidence="1">
    <location>
        <begin position="1"/>
        <end position="195"/>
    </location>
</feature>
<dbReference type="EMBL" id="JAQZCI010000003">
    <property type="protein sequence ID" value="MDD7963225.1"/>
    <property type="molecule type" value="Genomic_DNA"/>
</dbReference>
<feature type="compositionally biased region" description="Basic and acidic residues" evidence="1">
    <location>
        <begin position="1"/>
        <end position="17"/>
    </location>
</feature>
<keyword evidence="2" id="KW-0812">Transmembrane</keyword>
<evidence type="ECO:0000313" key="3">
    <source>
        <dbReference type="EMBL" id="MDD7963225.1"/>
    </source>
</evidence>
<keyword evidence="2" id="KW-1133">Transmembrane helix</keyword>
<comment type="caution">
    <text evidence="3">The sequence shown here is derived from an EMBL/GenBank/DDBJ whole genome shotgun (WGS) entry which is preliminary data.</text>
</comment>
<dbReference type="RefSeq" id="WP_274224210.1">
    <property type="nucleotide sequence ID" value="NZ_JAQZCG020000004.1"/>
</dbReference>
<evidence type="ECO:0000256" key="2">
    <source>
        <dbReference type="SAM" id="Phobius"/>
    </source>
</evidence>
<accession>A0ABT5SK80</accession>
<organism evidence="3 4">
    <name type="scientific">Microbacterium thalli</name>
    <dbReference type="NCBI Taxonomy" id="3027921"/>
    <lineage>
        <taxon>Bacteria</taxon>
        <taxon>Bacillati</taxon>
        <taxon>Actinomycetota</taxon>
        <taxon>Actinomycetes</taxon>
        <taxon>Micrococcales</taxon>
        <taxon>Microbacteriaceae</taxon>
        <taxon>Microbacterium</taxon>
    </lineage>
</organism>
<keyword evidence="4" id="KW-1185">Reference proteome</keyword>
<proteinExistence type="predicted"/>
<feature type="compositionally biased region" description="Low complexity" evidence="1">
    <location>
        <begin position="56"/>
        <end position="77"/>
    </location>
</feature>